<name>A0A1S1LJW5_9MYCO</name>
<reference evidence="1 2" key="1">
    <citation type="submission" date="2016-10" db="EMBL/GenBank/DDBJ databases">
        <title>Evaluation of Human, Veterinary and Environmental Mycobacterium chelonae Isolates by Core Genome Phylogenomic Analysis, Targeted Gene Comparison, and Anti-microbial Susceptibility Patterns: A Tale of Mistaken Identities.</title>
        <authorList>
            <person name="Fogelson S.B."/>
            <person name="Camus A.C."/>
            <person name="Lorenz W."/>
            <person name="Vasireddy R."/>
            <person name="Vasireddy S."/>
            <person name="Smith T."/>
            <person name="Brown-Elliott B.A."/>
            <person name="Wallace R.J.Jr."/>
            <person name="Hasan N.A."/>
            <person name="Reischl U."/>
            <person name="Sanchez S."/>
        </authorList>
    </citation>
    <scope>NUCLEOTIDE SEQUENCE [LARGE SCALE GENOMIC DNA]</scope>
    <source>
        <strain evidence="1 2">1559</strain>
    </source>
</reference>
<organism evidence="1 2">
    <name type="scientific">Mycobacteroides franklinii</name>
    <dbReference type="NCBI Taxonomy" id="948102"/>
    <lineage>
        <taxon>Bacteria</taxon>
        <taxon>Bacillati</taxon>
        <taxon>Actinomycetota</taxon>
        <taxon>Actinomycetes</taxon>
        <taxon>Mycobacteriales</taxon>
        <taxon>Mycobacteriaceae</taxon>
        <taxon>Mycobacteroides</taxon>
    </lineage>
</organism>
<dbReference type="EMBL" id="MLIK01000003">
    <property type="protein sequence ID" value="OHU31702.1"/>
    <property type="molecule type" value="Genomic_DNA"/>
</dbReference>
<dbReference type="GeneID" id="57165237"/>
<evidence type="ECO:0000313" key="2">
    <source>
        <dbReference type="Proteomes" id="UP000179616"/>
    </source>
</evidence>
<dbReference type="Proteomes" id="UP000179616">
    <property type="component" value="Unassembled WGS sequence"/>
</dbReference>
<gene>
    <name evidence="1" type="ORF">BKG76_00365</name>
</gene>
<proteinExistence type="predicted"/>
<dbReference type="AlphaFoldDB" id="A0A1S1LJW5"/>
<sequence>MRIAGELVSCDFKVLGLAFLPRRIEVFQGYQDFWAAINGEGAVAGIGVRDIPHDRVRRG</sequence>
<protein>
    <submittedName>
        <fullName evidence="1">Uncharacterized protein</fullName>
    </submittedName>
</protein>
<dbReference type="STRING" id="948102.BKG76_00365"/>
<accession>A0A1S1LJW5</accession>
<comment type="caution">
    <text evidence="1">The sequence shown here is derived from an EMBL/GenBank/DDBJ whole genome shotgun (WGS) entry which is preliminary data.</text>
</comment>
<dbReference type="RefSeq" id="WP_070934946.1">
    <property type="nucleotide sequence ID" value="NZ_MLIK01000003.1"/>
</dbReference>
<evidence type="ECO:0000313" key="1">
    <source>
        <dbReference type="EMBL" id="OHU31702.1"/>
    </source>
</evidence>